<name>A0A318PD59_SERPL</name>
<dbReference type="GO" id="GO:0016887">
    <property type="term" value="F:ATP hydrolysis activity"/>
    <property type="evidence" value="ECO:0007669"/>
    <property type="project" value="InterPro"/>
</dbReference>
<evidence type="ECO:0000256" key="3">
    <source>
        <dbReference type="ARBA" id="ARBA00022840"/>
    </source>
</evidence>
<feature type="domain" description="ABC transporter" evidence="4">
    <location>
        <begin position="4"/>
        <end position="234"/>
    </location>
</feature>
<dbReference type="PROSITE" id="PS50893">
    <property type="entry name" value="ABC_TRANSPORTER_2"/>
    <property type="match status" value="1"/>
</dbReference>
<keyword evidence="1" id="KW-0813">Transport</keyword>
<dbReference type="EMBL" id="PESE01000001">
    <property type="protein sequence ID" value="PYD39883.1"/>
    <property type="molecule type" value="Genomic_DNA"/>
</dbReference>
<dbReference type="InterPro" id="IPR047641">
    <property type="entry name" value="ABC_transpr_MalK/UgpC-like"/>
</dbReference>
<dbReference type="PROSITE" id="PS00211">
    <property type="entry name" value="ABC_TRANSPORTER_1"/>
    <property type="match status" value="1"/>
</dbReference>
<dbReference type="InterPro" id="IPR015855">
    <property type="entry name" value="ABC_transpr_MalK-like"/>
</dbReference>
<dbReference type="FunFam" id="3.40.50.300:FF:000042">
    <property type="entry name" value="Maltose/maltodextrin ABC transporter, ATP-binding protein"/>
    <property type="match status" value="1"/>
</dbReference>
<dbReference type="PANTHER" id="PTHR43875">
    <property type="entry name" value="MALTODEXTRIN IMPORT ATP-BINDING PROTEIN MSMX"/>
    <property type="match status" value="1"/>
</dbReference>
<dbReference type="InterPro" id="IPR040582">
    <property type="entry name" value="OB_MalK-like"/>
</dbReference>
<dbReference type="AlphaFoldDB" id="A0A318PD59"/>
<keyword evidence="3 5" id="KW-0067">ATP-binding</keyword>
<dbReference type="NCBIfam" id="NF008653">
    <property type="entry name" value="PRK11650.1"/>
    <property type="match status" value="1"/>
</dbReference>
<dbReference type="InterPro" id="IPR008995">
    <property type="entry name" value="Mo/tungstate-bd_C_term_dom"/>
</dbReference>
<dbReference type="PANTHER" id="PTHR43875:SF10">
    <property type="entry name" value="BLL2173 PROTEIN"/>
    <property type="match status" value="1"/>
</dbReference>
<comment type="caution">
    <text evidence="5">The sequence shown here is derived from an EMBL/GenBank/DDBJ whole genome shotgun (WGS) entry which is preliminary data.</text>
</comment>
<evidence type="ECO:0000256" key="2">
    <source>
        <dbReference type="ARBA" id="ARBA00022741"/>
    </source>
</evidence>
<dbReference type="Proteomes" id="UP000248196">
    <property type="component" value="Unassembled WGS sequence"/>
</dbReference>
<protein>
    <submittedName>
        <fullName evidence="5">Sugar ABC transporter ATP-binding protein</fullName>
    </submittedName>
</protein>
<dbReference type="SUPFAM" id="SSF50331">
    <property type="entry name" value="MOP-like"/>
    <property type="match status" value="1"/>
</dbReference>
<organism evidence="5 6">
    <name type="scientific">Serratia plymuthica</name>
    <dbReference type="NCBI Taxonomy" id="82996"/>
    <lineage>
        <taxon>Bacteria</taxon>
        <taxon>Pseudomonadati</taxon>
        <taxon>Pseudomonadota</taxon>
        <taxon>Gammaproteobacteria</taxon>
        <taxon>Enterobacterales</taxon>
        <taxon>Yersiniaceae</taxon>
        <taxon>Serratia</taxon>
    </lineage>
</organism>
<accession>A0A318PD59</accession>
<dbReference type="Pfam" id="PF00005">
    <property type="entry name" value="ABC_tran"/>
    <property type="match status" value="1"/>
</dbReference>
<dbReference type="GO" id="GO:0005524">
    <property type="term" value="F:ATP binding"/>
    <property type="evidence" value="ECO:0007669"/>
    <property type="project" value="UniProtKB-KW"/>
</dbReference>
<dbReference type="Gene3D" id="2.40.50.140">
    <property type="entry name" value="Nucleic acid-binding proteins"/>
    <property type="match status" value="1"/>
</dbReference>
<dbReference type="InterPro" id="IPR003593">
    <property type="entry name" value="AAA+_ATPase"/>
</dbReference>
<dbReference type="GO" id="GO:0140359">
    <property type="term" value="F:ABC-type transporter activity"/>
    <property type="evidence" value="ECO:0007669"/>
    <property type="project" value="InterPro"/>
</dbReference>
<evidence type="ECO:0000313" key="5">
    <source>
        <dbReference type="EMBL" id="PYD39883.1"/>
    </source>
</evidence>
<dbReference type="GO" id="GO:0055052">
    <property type="term" value="C:ATP-binding cassette (ABC) transporter complex, substrate-binding subunit-containing"/>
    <property type="evidence" value="ECO:0007669"/>
    <property type="project" value="TreeGrafter"/>
</dbReference>
<evidence type="ECO:0000259" key="4">
    <source>
        <dbReference type="PROSITE" id="PS50893"/>
    </source>
</evidence>
<dbReference type="Gene3D" id="3.40.50.300">
    <property type="entry name" value="P-loop containing nucleotide triphosphate hydrolases"/>
    <property type="match status" value="1"/>
</dbReference>
<dbReference type="InterPro" id="IPR017871">
    <property type="entry name" value="ABC_transporter-like_CS"/>
</dbReference>
<dbReference type="OrthoDB" id="9802264at2"/>
<dbReference type="InterPro" id="IPR027417">
    <property type="entry name" value="P-loop_NTPase"/>
</dbReference>
<dbReference type="SMART" id="SM00382">
    <property type="entry name" value="AAA"/>
    <property type="match status" value="1"/>
</dbReference>
<dbReference type="RefSeq" id="WP_004944037.1">
    <property type="nucleotide sequence ID" value="NZ_CP185735.1"/>
</dbReference>
<gene>
    <name evidence="5" type="ORF">CT690_00945</name>
</gene>
<dbReference type="Gene3D" id="2.40.50.100">
    <property type="match status" value="1"/>
</dbReference>
<dbReference type="CDD" id="cd03301">
    <property type="entry name" value="ABC_MalK_N"/>
    <property type="match status" value="1"/>
</dbReference>
<sequence length="359" mass="39872">MASVELVKVAKYYGKQRVLNPLDLIIPDGSFTVLVGPSGCGKSTLLRLLAGLDTLSDGAILLDKQKINDLDPADRDIAMVFQSYALYPHLTVAENMAFHMQVMKVSKSEQQTKVQQAARILAIDHLLQRYPKELSGGQRQRVAMGRAMVRNPKVFLFDEPLSNLDAQLRMELRAEIKSLHQQFKTTTVYVTHDQIEAMTLADQIVVMKDGNIVQQGRPLEIYDAPANTFVARFIGSPPMNLLDGIVTPRGDRPGVTCGELWLPLPDKWRQAIPGSNVILGLRPHDFLQVAVSEQPPAQLRLMEITGDVSLLHLTWGGYRLHVQFSGRINAESGQPLWLAPNIDAIHLFDAASGQRLSEN</sequence>
<dbReference type="Pfam" id="PF17912">
    <property type="entry name" value="OB_MalK"/>
    <property type="match status" value="1"/>
</dbReference>
<evidence type="ECO:0000256" key="1">
    <source>
        <dbReference type="ARBA" id="ARBA00022448"/>
    </source>
</evidence>
<evidence type="ECO:0000313" key="6">
    <source>
        <dbReference type="Proteomes" id="UP000248196"/>
    </source>
</evidence>
<dbReference type="InterPro" id="IPR012340">
    <property type="entry name" value="NA-bd_OB-fold"/>
</dbReference>
<reference evidence="5 6" key="1">
    <citation type="submission" date="2017-11" db="EMBL/GenBank/DDBJ databases">
        <title>Genome sequence of the oocydin A producing rhizobacterium Serratia plymuthica 4Rx5.</title>
        <authorList>
            <person name="Matilla M.A."/>
            <person name="Udaondo Z."/>
            <person name="Salmond G.P.C."/>
        </authorList>
    </citation>
    <scope>NUCLEOTIDE SEQUENCE [LARGE SCALE GENOMIC DNA]</scope>
    <source>
        <strain evidence="5 6">4Rx5</strain>
    </source>
</reference>
<dbReference type="SUPFAM" id="SSF52540">
    <property type="entry name" value="P-loop containing nucleoside triphosphate hydrolases"/>
    <property type="match status" value="1"/>
</dbReference>
<dbReference type="GO" id="GO:0008643">
    <property type="term" value="P:carbohydrate transport"/>
    <property type="evidence" value="ECO:0007669"/>
    <property type="project" value="InterPro"/>
</dbReference>
<keyword evidence="2" id="KW-0547">Nucleotide-binding</keyword>
<dbReference type="InterPro" id="IPR003439">
    <property type="entry name" value="ABC_transporter-like_ATP-bd"/>
</dbReference>
<proteinExistence type="predicted"/>